<dbReference type="SMART" id="SM00448">
    <property type="entry name" value="REC"/>
    <property type="match status" value="1"/>
</dbReference>
<gene>
    <name evidence="12" type="ORF">CK620_06070</name>
</gene>
<dbReference type="PANTHER" id="PTHR48111">
    <property type="entry name" value="REGULATOR OF RPOS"/>
    <property type="match status" value="1"/>
</dbReference>
<dbReference type="PROSITE" id="PS50110">
    <property type="entry name" value="RESPONSE_REGULATORY"/>
    <property type="match status" value="1"/>
</dbReference>
<dbReference type="InterPro" id="IPR039420">
    <property type="entry name" value="WalR-like"/>
</dbReference>
<evidence type="ECO:0000256" key="3">
    <source>
        <dbReference type="ARBA" id="ARBA00022553"/>
    </source>
</evidence>
<dbReference type="FunFam" id="1.10.10.10:FF:000099">
    <property type="entry name" value="Two-component system response regulator TorR"/>
    <property type="match status" value="1"/>
</dbReference>
<dbReference type="GO" id="GO:0000976">
    <property type="term" value="F:transcription cis-regulatory region binding"/>
    <property type="evidence" value="ECO:0007669"/>
    <property type="project" value="TreeGrafter"/>
</dbReference>
<evidence type="ECO:0000313" key="12">
    <source>
        <dbReference type="EMBL" id="PAT35424.1"/>
    </source>
</evidence>
<dbReference type="EMBL" id="NSJF01000002">
    <property type="protein sequence ID" value="PAT35424.1"/>
    <property type="molecule type" value="Genomic_DNA"/>
</dbReference>
<dbReference type="InterPro" id="IPR011006">
    <property type="entry name" value="CheY-like_superfamily"/>
</dbReference>
<evidence type="ECO:0000256" key="6">
    <source>
        <dbReference type="ARBA" id="ARBA00023125"/>
    </source>
</evidence>
<evidence type="ECO:0000259" key="10">
    <source>
        <dbReference type="PROSITE" id="PS50110"/>
    </source>
</evidence>
<dbReference type="GO" id="GO:0032993">
    <property type="term" value="C:protein-DNA complex"/>
    <property type="evidence" value="ECO:0007669"/>
    <property type="project" value="TreeGrafter"/>
</dbReference>
<proteinExistence type="predicted"/>
<dbReference type="PANTHER" id="PTHR48111:SF4">
    <property type="entry name" value="DNA-BINDING DUAL TRANSCRIPTIONAL REGULATOR OMPR"/>
    <property type="match status" value="1"/>
</dbReference>
<evidence type="ECO:0000256" key="8">
    <source>
        <dbReference type="PROSITE-ProRule" id="PRU00169"/>
    </source>
</evidence>
<keyword evidence="6 9" id="KW-0238">DNA-binding</keyword>
<protein>
    <submittedName>
        <fullName evidence="12">DNA-binding response regulator</fullName>
    </submittedName>
</protein>
<name>A0A2A2ACF8_9BURK</name>
<dbReference type="PROSITE" id="PS51755">
    <property type="entry name" value="OMPR_PHOB"/>
    <property type="match status" value="1"/>
</dbReference>
<dbReference type="InterPro" id="IPR001789">
    <property type="entry name" value="Sig_transdc_resp-reg_receiver"/>
</dbReference>
<feature type="domain" description="Response regulatory" evidence="10">
    <location>
        <begin position="6"/>
        <end position="122"/>
    </location>
</feature>
<evidence type="ECO:0000313" key="13">
    <source>
        <dbReference type="Proteomes" id="UP000217999"/>
    </source>
</evidence>
<dbReference type="SUPFAM" id="SSF52172">
    <property type="entry name" value="CheY-like"/>
    <property type="match status" value="1"/>
</dbReference>
<dbReference type="Proteomes" id="UP000217999">
    <property type="component" value="Unassembled WGS sequence"/>
</dbReference>
<dbReference type="InterPro" id="IPR001867">
    <property type="entry name" value="OmpR/PhoB-type_DNA-bd"/>
</dbReference>
<dbReference type="Gene3D" id="1.10.10.10">
    <property type="entry name" value="Winged helix-like DNA-binding domain superfamily/Winged helix DNA-binding domain"/>
    <property type="match status" value="1"/>
</dbReference>
<dbReference type="Pfam" id="PF00072">
    <property type="entry name" value="Response_reg"/>
    <property type="match status" value="1"/>
</dbReference>
<dbReference type="InterPro" id="IPR016032">
    <property type="entry name" value="Sig_transdc_resp-reg_C-effctor"/>
</dbReference>
<dbReference type="CDD" id="cd17574">
    <property type="entry name" value="REC_OmpR"/>
    <property type="match status" value="1"/>
</dbReference>
<dbReference type="GO" id="GO:0005829">
    <property type="term" value="C:cytosol"/>
    <property type="evidence" value="ECO:0007669"/>
    <property type="project" value="TreeGrafter"/>
</dbReference>
<comment type="caution">
    <text evidence="12">The sequence shown here is derived from an EMBL/GenBank/DDBJ whole genome shotgun (WGS) entry which is preliminary data.</text>
</comment>
<dbReference type="Gene3D" id="3.40.50.2300">
    <property type="match status" value="1"/>
</dbReference>
<evidence type="ECO:0000256" key="9">
    <source>
        <dbReference type="PROSITE-ProRule" id="PRU01091"/>
    </source>
</evidence>
<dbReference type="Gene3D" id="6.10.250.690">
    <property type="match status" value="1"/>
</dbReference>
<accession>A0A2A2ACF8</accession>
<evidence type="ECO:0000256" key="2">
    <source>
        <dbReference type="ARBA" id="ARBA00022490"/>
    </source>
</evidence>
<dbReference type="AlphaFoldDB" id="A0A2A2ACF8"/>
<evidence type="ECO:0000256" key="1">
    <source>
        <dbReference type="ARBA" id="ARBA00004496"/>
    </source>
</evidence>
<evidence type="ECO:0000259" key="11">
    <source>
        <dbReference type="PROSITE" id="PS51755"/>
    </source>
</evidence>
<evidence type="ECO:0000256" key="4">
    <source>
        <dbReference type="ARBA" id="ARBA00023012"/>
    </source>
</evidence>
<sequence length="256" mass="28404">MSQTDHLLIVDDDPDIRRLLADYLGRQGVRVSCAADGQAMRAVLARSPVDAIVLDLMLPGEDGQTLFRWLRTQAAHASTPVLMLTAMADDVDRIIGLEMGADDYVPKPFVPRELLARVRAVLRRARMLPPGSPRDETARYLTFGDWTLDTVQRHLIARGGTITLLQAAEYALLRFLLDHPLKVVSRDALLTGLAGRDAELFDRAIDLRVSRLRKRLGDTAREPSYIKTIRGEGYVLCRQVSGHATRPQGFGQADAP</sequence>
<dbReference type="SMART" id="SM00862">
    <property type="entry name" value="Trans_reg_C"/>
    <property type="match status" value="1"/>
</dbReference>
<dbReference type="InterPro" id="IPR036388">
    <property type="entry name" value="WH-like_DNA-bd_sf"/>
</dbReference>
<dbReference type="SUPFAM" id="SSF46894">
    <property type="entry name" value="C-terminal effector domain of the bipartite response regulators"/>
    <property type="match status" value="1"/>
</dbReference>
<dbReference type="GO" id="GO:0006355">
    <property type="term" value="P:regulation of DNA-templated transcription"/>
    <property type="evidence" value="ECO:0007669"/>
    <property type="project" value="InterPro"/>
</dbReference>
<organism evidence="12 13">
    <name type="scientific">Vandammella animalimorsus</name>
    <dbReference type="NCBI Taxonomy" id="2029117"/>
    <lineage>
        <taxon>Bacteria</taxon>
        <taxon>Pseudomonadati</taxon>
        <taxon>Pseudomonadota</taxon>
        <taxon>Betaproteobacteria</taxon>
        <taxon>Burkholderiales</taxon>
        <taxon>Comamonadaceae</taxon>
        <taxon>Vandammella</taxon>
    </lineage>
</organism>
<dbReference type="Pfam" id="PF00486">
    <property type="entry name" value="Trans_reg_C"/>
    <property type="match status" value="1"/>
</dbReference>
<reference evidence="12 13" key="1">
    <citation type="submission" date="2017-08" db="EMBL/GenBank/DDBJ databases">
        <title>WGS of Clinical strains of the CDC Group NO-1 linked to zoonotic infections in humans.</title>
        <authorList>
            <person name="Bernier A.-M."/>
            <person name="Bernard K."/>
        </authorList>
    </citation>
    <scope>NUCLEOTIDE SEQUENCE [LARGE SCALE GENOMIC DNA]</scope>
    <source>
        <strain evidence="12 13">NML03-0146</strain>
    </source>
</reference>
<keyword evidence="2" id="KW-0963">Cytoplasm</keyword>
<feature type="domain" description="OmpR/PhoB-type" evidence="11">
    <location>
        <begin position="138"/>
        <end position="238"/>
    </location>
</feature>
<comment type="subcellular location">
    <subcellularLocation>
        <location evidence="1">Cytoplasm</location>
    </subcellularLocation>
</comment>
<evidence type="ECO:0000256" key="7">
    <source>
        <dbReference type="ARBA" id="ARBA00023163"/>
    </source>
</evidence>
<dbReference type="GO" id="GO:0000156">
    <property type="term" value="F:phosphorelay response regulator activity"/>
    <property type="evidence" value="ECO:0007669"/>
    <property type="project" value="TreeGrafter"/>
</dbReference>
<evidence type="ECO:0000256" key="5">
    <source>
        <dbReference type="ARBA" id="ARBA00023015"/>
    </source>
</evidence>
<keyword evidence="3 8" id="KW-0597">Phosphoprotein</keyword>
<dbReference type="CDD" id="cd00383">
    <property type="entry name" value="trans_reg_C"/>
    <property type="match status" value="1"/>
</dbReference>
<dbReference type="RefSeq" id="WP_095549516.1">
    <property type="nucleotide sequence ID" value="NZ_NSJF01000002.1"/>
</dbReference>
<keyword evidence="5" id="KW-0805">Transcription regulation</keyword>
<keyword evidence="7" id="KW-0804">Transcription</keyword>
<feature type="DNA-binding region" description="OmpR/PhoB-type" evidence="9">
    <location>
        <begin position="138"/>
        <end position="238"/>
    </location>
</feature>
<keyword evidence="4" id="KW-0902">Two-component regulatory system</keyword>
<feature type="modified residue" description="4-aspartylphosphate" evidence="8">
    <location>
        <position position="55"/>
    </location>
</feature>